<dbReference type="Proteomes" id="UP000799750">
    <property type="component" value="Unassembled WGS sequence"/>
</dbReference>
<name>A0A6A6RD05_9PEZI</name>
<dbReference type="Pfam" id="PF13639">
    <property type="entry name" value="zf-RING_2"/>
    <property type="match status" value="1"/>
</dbReference>
<dbReference type="PROSITE" id="PS50089">
    <property type="entry name" value="ZF_RING_2"/>
    <property type="match status" value="1"/>
</dbReference>
<evidence type="ECO:0000256" key="5">
    <source>
        <dbReference type="SAM" id="MobiDB-lite"/>
    </source>
</evidence>
<evidence type="ECO:0000256" key="2">
    <source>
        <dbReference type="ARBA" id="ARBA00022771"/>
    </source>
</evidence>
<dbReference type="GO" id="GO:0061630">
    <property type="term" value="F:ubiquitin protein ligase activity"/>
    <property type="evidence" value="ECO:0007669"/>
    <property type="project" value="TreeGrafter"/>
</dbReference>
<evidence type="ECO:0000256" key="4">
    <source>
        <dbReference type="PROSITE-ProRule" id="PRU00175"/>
    </source>
</evidence>
<keyword evidence="8" id="KW-1185">Reference proteome</keyword>
<keyword evidence="2 4" id="KW-0863">Zinc-finger</keyword>
<feature type="compositionally biased region" description="Pro residues" evidence="5">
    <location>
        <begin position="1"/>
        <end position="14"/>
    </location>
</feature>
<feature type="domain" description="RING-type" evidence="6">
    <location>
        <begin position="241"/>
        <end position="288"/>
    </location>
</feature>
<dbReference type="PANTHER" id="PTHR45969">
    <property type="entry name" value="RING ZINC FINGER PROTEIN-RELATED"/>
    <property type="match status" value="1"/>
</dbReference>
<sequence length="354" mass="40213">MSPPHQPPPTPPHMEFPSESNQRPILTRRHSMPAHTGTRASRYQWSNSPLRSGRPHFNNFRKAVWDCVENGLSYHRLLMKAEETKPELRTNEQLHLLAVQYQVADALEQAKADMAMSDSSILSADTRRFGLHTLWMDARVLDMLTKFAFVYANDGQDAVALAYVIRKLDIGRHTAHLIEQSDITAELLVAQLNEIDQAARAANGGDVVLENVGPDPEVEKLGELWVVPKPSEDDPSPITDCCFCLQPFSEKEDPAFKLSSCGHCVGKSCMQKWLCSVSNMSHTCPQCREVLLEPRKHRPVPHSNEDAQTRQRQLEIWPFYMLLMEVIRDVFALASRAWPPEHTYVRQLAEMLGR</sequence>
<keyword evidence="3" id="KW-0862">Zinc</keyword>
<dbReference type="InterPro" id="IPR013083">
    <property type="entry name" value="Znf_RING/FYVE/PHD"/>
</dbReference>
<dbReference type="EMBL" id="MU004182">
    <property type="protein sequence ID" value="KAF2501327.1"/>
    <property type="molecule type" value="Genomic_DNA"/>
</dbReference>
<dbReference type="GO" id="GO:0008270">
    <property type="term" value="F:zinc ion binding"/>
    <property type="evidence" value="ECO:0007669"/>
    <property type="project" value="UniProtKB-KW"/>
</dbReference>
<accession>A0A6A6RD05</accession>
<evidence type="ECO:0000313" key="7">
    <source>
        <dbReference type="EMBL" id="KAF2501327.1"/>
    </source>
</evidence>
<evidence type="ECO:0000259" key="6">
    <source>
        <dbReference type="PROSITE" id="PS50089"/>
    </source>
</evidence>
<dbReference type="SUPFAM" id="SSF57850">
    <property type="entry name" value="RING/U-box"/>
    <property type="match status" value="1"/>
</dbReference>
<dbReference type="GO" id="GO:0016567">
    <property type="term" value="P:protein ubiquitination"/>
    <property type="evidence" value="ECO:0007669"/>
    <property type="project" value="TreeGrafter"/>
</dbReference>
<feature type="region of interest" description="Disordered" evidence="5">
    <location>
        <begin position="1"/>
        <end position="21"/>
    </location>
</feature>
<gene>
    <name evidence="7" type="ORF">BU16DRAFT_522305</name>
</gene>
<dbReference type="Gene3D" id="3.30.40.10">
    <property type="entry name" value="Zinc/RING finger domain, C3HC4 (zinc finger)"/>
    <property type="match status" value="1"/>
</dbReference>
<protein>
    <recommendedName>
        <fullName evidence="6">RING-type domain-containing protein</fullName>
    </recommendedName>
</protein>
<keyword evidence="1" id="KW-0479">Metal-binding</keyword>
<organism evidence="7 8">
    <name type="scientific">Lophium mytilinum</name>
    <dbReference type="NCBI Taxonomy" id="390894"/>
    <lineage>
        <taxon>Eukaryota</taxon>
        <taxon>Fungi</taxon>
        <taxon>Dikarya</taxon>
        <taxon>Ascomycota</taxon>
        <taxon>Pezizomycotina</taxon>
        <taxon>Dothideomycetes</taxon>
        <taxon>Pleosporomycetidae</taxon>
        <taxon>Mytilinidiales</taxon>
        <taxon>Mytilinidiaceae</taxon>
        <taxon>Lophium</taxon>
    </lineage>
</organism>
<dbReference type="InterPro" id="IPR001841">
    <property type="entry name" value="Znf_RING"/>
</dbReference>
<dbReference type="OrthoDB" id="2849579at2759"/>
<evidence type="ECO:0000256" key="3">
    <source>
        <dbReference type="ARBA" id="ARBA00022833"/>
    </source>
</evidence>
<dbReference type="AlphaFoldDB" id="A0A6A6RD05"/>
<evidence type="ECO:0000313" key="8">
    <source>
        <dbReference type="Proteomes" id="UP000799750"/>
    </source>
</evidence>
<evidence type="ECO:0000256" key="1">
    <source>
        <dbReference type="ARBA" id="ARBA00022723"/>
    </source>
</evidence>
<proteinExistence type="predicted"/>
<dbReference type="PANTHER" id="PTHR45969:SF69">
    <property type="entry name" value="FINGER DOMAIN PROTEIN, PUTATIVE (AFU_ORTHOLOGUE AFUA_3G12190)-RELATED"/>
    <property type="match status" value="1"/>
</dbReference>
<reference evidence="7" key="1">
    <citation type="journal article" date="2020" name="Stud. Mycol.">
        <title>101 Dothideomycetes genomes: a test case for predicting lifestyles and emergence of pathogens.</title>
        <authorList>
            <person name="Haridas S."/>
            <person name="Albert R."/>
            <person name="Binder M."/>
            <person name="Bloem J."/>
            <person name="Labutti K."/>
            <person name="Salamov A."/>
            <person name="Andreopoulos B."/>
            <person name="Baker S."/>
            <person name="Barry K."/>
            <person name="Bills G."/>
            <person name="Bluhm B."/>
            <person name="Cannon C."/>
            <person name="Castanera R."/>
            <person name="Culley D."/>
            <person name="Daum C."/>
            <person name="Ezra D."/>
            <person name="Gonzalez J."/>
            <person name="Henrissat B."/>
            <person name="Kuo A."/>
            <person name="Liang C."/>
            <person name="Lipzen A."/>
            <person name="Lutzoni F."/>
            <person name="Magnuson J."/>
            <person name="Mondo S."/>
            <person name="Nolan M."/>
            <person name="Ohm R."/>
            <person name="Pangilinan J."/>
            <person name="Park H.-J."/>
            <person name="Ramirez L."/>
            <person name="Alfaro M."/>
            <person name="Sun H."/>
            <person name="Tritt A."/>
            <person name="Yoshinaga Y."/>
            <person name="Zwiers L.-H."/>
            <person name="Turgeon B."/>
            <person name="Goodwin S."/>
            <person name="Spatafora J."/>
            <person name="Crous P."/>
            <person name="Grigoriev I."/>
        </authorList>
    </citation>
    <scope>NUCLEOTIDE SEQUENCE</scope>
    <source>
        <strain evidence="7">CBS 269.34</strain>
    </source>
</reference>